<feature type="compositionally biased region" description="Low complexity" evidence="1">
    <location>
        <begin position="125"/>
        <end position="142"/>
    </location>
</feature>
<evidence type="ECO:0000313" key="3">
    <source>
        <dbReference type="Proteomes" id="UP000219327"/>
    </source>
</evidence>
<feature type="region of interest" description="Disordered" evidence="1">
    <location>
        <begin position="117"/>
        <end position="142"/>
    </location>
</feature>
<dbReference type="EMBL" id="NTKD01000004">
    <property type="protein sequence ID" value="PDH41461.1"/>
    <property type="molecule type" value="Genomic_DNA"/>
</dbReference>
<organism evidence="2 3">
    <name type="scientific">OM182 bacterium MED-G24</name>
    <dbReference type="NCBI Taxonomy" id="1986255"/>
    <lineage>
        <taxon>Bacteria</taxon>
        <taxon>Pseudomonadati</taxon>
        <taxon>Pseudomonadota</taxon>
        <taxon>Gammaproteobacteria</taxon>
        <taxon>OMG group</taxon>
        <taxon>OM182 clade</taxon>
    </lineage>
</organism>
<comment type="caution">
    <text evidence="2">The sequence shown here is derived from an EMBL/GenBank/DDBJ whole genome shotgun (WGS) entry which is preliminary data.</text>
</comment>
<gene>
    <name evidence="2" type="ORF">CNE99_01595</name>
</gene>
<reference evidence="2 3" key="1">
    <citation type="submission" date="2017-08" db="EMBL/GenBank/DDBJ databases">
        <title>Fine stratification of microbial communities through a metagenomic profile of the photic zone.</title>
        <authorList>
            <person name="Haro-Moreno J.M."/>
            <person name="Lopez-Perez M."/>
            <person name="De La Torre J."/>
            <person name="Picazo A."/>
            <person name="Camacho A."/>
            <person name="Rodriguez-Valera F."/>
        </authorList>
    </citation>
    <scope>NUCLEOTIDE SEQUENCE [LARGE SCALE GENOMIC DNA]</scope>
    <source>
        <strain evidence="2">MED-G24</strain>
    </source>
</reference>
<protein>
    <submittedName>
        <fullName evidence="2">Uncharacterized protein</fullName>
    </submittedName>
</protein>
<evidence type="ECO:0000313" key="2">
    <source>
        <dbReference type="EMBL" id="PDH41461.1"/>
    </source>
</evidence>
<proteinExistence type="predicted"/>
<sequence>MGGAISQLRVVYRREEDRLLLRVNTTDHAEYRCWFSRRYTILLLRVLQEHQSRDPDVVLQQAPEARQAVQAFKQEQSAQTANMSNSLKPRLSDPLGEDAMLAHRLTYRIDDDQLNLGMHPRKGKASTSASIAISTTTSPGSS</sequence>
<dbReference type="Proteomes" id="UP000219327">
    <property type="component" value="Unassembled WGS sequence"/>
</dbReference>
<evidence type="ECO:0000256" key="1">
    <source>
        <dbReference type="SAM" id="MobiDB-lite"/>
    </source>
</evidence>
<feature type="region of interest" description="Disordered" evidence="1">
    <location>
        <begin position="69"/>
        <end position="94"/>
    </location>
</feature>
<accession>A0A2A5WYF1</accession>
<name>A0A2A5WYF1_9GAMM</name>
<feature type="compositionally biased region" description="Polar residues" evidence="1">
    <location>
        <begin position="73"/>
        <end position="87"/>
    </location>
</feature>
<dbReference type="AlphaFoldDB" id="A0A2A5WYF1"/>